<comment type="similarity">
    <text evidence="1 15">Belongs to the helicase family. RecG subfamily.</text>
</comment>
<reference evidence="18 19" key="1">
    <citation type="submission" date="2017-09" db="EMBL/GenBank/DDBJ databases">
        <title>Depth-based differentiation of microbial function through sediment-hosted aquifers and enrichment of novel symbionts in the deep terrestrial subsurface.</title>
        <authorList>
            <person name="Probst A.J."/>
            <person name="Ladd B."/>
            <person name="Jarett J.K."/>
            <person name="Geller-Mcgrath D.E."/>
            <person name="Sieber C.M."/>
            <person name="Emerson J.B."/>
            <person name="Anantharaman K."/>
            <person name="Thomas B.C."/>
            <person name="Malmstrom R."/>
            <person name="Stieglmeier M."/>
            <person name="Klingl A."/>
            <person name="Woyke T."/>
            <person name="Ryan C.M."/>
            <person name="Banfield J.F."/>
        </authorList>
    </citation>
    <scope>NUCLEOTIDE SEQUENCE [LARGE SCALE GENOMIC DNA]</scope>
    <source>
        <strain evidence="18">CG11_big_fil_rev_8_21_14_0_20_35_14</strain>
    </source>
</reference>
<dbReference type="SUPFAM" id="SSF50249">
    <property type="entry name" value="Nucleic acid-binding proteins"/>
    <property type="match status" value="1"/>
</dbReference>
<evidence type="ECO:0000256" key="10">
    <source>
        <dbReference type="ARBA" id="ARBA00023204"/>
    </source>
</evidence>
<keyword evidence="4 15" id="KW-0227">DNA damage</keyword>
<dbReference type="EMBL" id="PCWO01000022">
    <property type="protein sequence ID" value="PIR04980.1"/>
    <property type="molecule type" value="Genomic_DNA"/>
</dbReference>
<dbReference type="Proteomes" id="UP000229893">
    <property type="component" value="Unassembled WGS sequence"/>
</dbReference>
<dbReference type="InterPro" id="IPR033454">
    <property type="entry name" value="RecG_wedge"/>
</dbReference>
<proteinExistence type="inferred from homology"/>
<dbReference type="InterPro" id="IPR001650">
    <property type="entry name" value="Helicase_C-like"/>
</dbReference>
<keyword evidence="10 15" id="KW-0234">DNA repair</keyword>
<comment type="catalytic activity">
    <reaction evidence="14 15">
        <text>ATP + H2O = ADP + phosphate + H(+)</text>
        <dbReference type="Rhea" id="RHEA:13065"/>
        <dbReference type="ChEBI" id="CHEBI:15377"/>
        <dbReference type="ChEBI" id="CHEBI:15378"/>
        <dbReference type="ChEBI" id="CHEBI:30616"/>
        <dbReference type="ChEBI" id="CHEBI:43474"/>
        <dbReference type="ChEBI" id="CHEBI:456216"/>
        <dbReference type="EC" id="5.6.2.4"/>
    </reaction>
</comment>
<dbReference type="Pfam" id="PF00270">
    <property type="entry name" value="DEAD"/>
    <property type="match status" value="1"/>
</dbReference>
<dbReference type="InterPro" id="IPR004609">
    <property type="entry name" value="ATP-dep_DNA_helicase_RecG"/>
</dbReference>
<keyword evidence="11" id="KW-0413">Isomerase</keyword>
<dbReference type="SMART" id="SM00490">
    <property type="entry name" value="HELICc"/>
    <property type="match status" value="1"/>
</dbReference>
<dbReference type="InterPro" id="IPR012340">
    <property type="entry name" value="NA-bd_OB-fold"/>
</dbReference>
<dbReference type="SMART" id="SM00487">
    <property type="entry name" value="DEXDc"/>
    <property type="match status" value="1"/>
</dbReference>
<dbReference type="NCBIfam" id="NF008165">
    <property type="entry name" value="PRK10917.1-3"/>
    <property type="match status" value="1"/>
</dbReference>
<comment type="caution">
    <text evidence="18">The sequence shown here is derived from an EMBL/GenBank/DDBJ whole genome shotgun (WGS) entry which is preliminary data.</text>
</comment>
<evidence type="ECO:0000256" key="6">
    <source>
        <dbReference type="ARBA" id="ARBA00022806"/>
    </source>
</evidence>
<protein>
    <recommendedName>
        <fullName evidence="2 15">ATP-dependent DNA helicase RecG</fullName>
        <ecNumber evidence="13 15">5.6.2.4</ecNumber>
    </recommendedName>
</protein>
<evidence type="ECO:0000256" key="3">
    <source>
        <dbReference type="ARBA" id="ARBA00022741"/>
    </source>
</evidence>
<dbReference type="InterPro" id="IPR027417">
    <property type="entry name" value="P-loop_NTPase"/>
</dbReference>
<evidence type="ECO:0000256" key="14">
    <source>
        <dbReference type="ARBA" id="ARBA00048988"/>
    </source>
</evidence>
<keyword evidence="9 15" id="KW-0233">DNA recombination</keyword>
<dbReference type="GO" id="GO:0006281">
    <property type="term" value="P:DNA repair"/>
    <property type="evidence" value="ECO:0007669"/>
    <property type="project" value="UniProtKB-UniRule"/>
</dbReference>
<dbReference type="InterPro" id="IPR047112">
    <property type="entry name" value="RecG/Mfd"/>
</dbReference>
<evidence type="ECO:0000259" key="16">
    <source>
        <dbReference type="PROSITE" id="PS51192"/>
    </source>
</evidence>
<evidence type="ECO:0000256" key="11">
    <source>
        <dbReference type="ARBA" id="ARBA00023235"/>
    </source>
</evidence>
<evidence type="ECO:0000256" key="4">
    <source>
        <dbReference type="ARBA" id="ARBA00022763"/>
    </source>
</evidence>
<dbReference type="EC" id="5.6.2.4" evidence="13 15"/>
<evidence type="ECO:0000256" key="5">
    <source>
        <dbReference type="ARBA" id="ARBA00022801"/>
    </source>
</evidence>
<keyword evidence="6 15" id="KW-0347">Helicase</keyword>
<keyword evidence="8" id="KW-0238">DNA-binding</keyword>
<evidence type="ECO:0000256" key="13">
    <source>
        <dbReference type="ARBA" id="ARBA00034808"/>
    </source>
</evidence>
<dbReference type="Pfam" id="PF17191">
    <property type="entry name" value="RecG_wedge"/>
    <property type="match status" value="1"/>
</dbReference>
<dbReference type="InterPro" id="IPR045562">
    <property type="entry name" value="RecG_dom3_C"/>
</dbReference>
<evidence type="ECO:0000313" key="18">
    <source>
        <dbReference type="EMBL" id="PIR04980.1"/>
    </source>
</evidence>
<feature type="domain" description="Helicase ATP-binding" evidence="16">
    <location>
        <begin position="272"/>
        <end position="446"/>
    </location>
</feature>
<dbReference type="Gene3D" id="3.40.50.300">
    <property type="entry name" value="P-loop containing nucleotide triphosphate hydrolases"/>
    <property type="match status" value="2"/>
</dbReference>
<dbReference type="Pfam" id="PF19833">
    <property type="entry name" value="RecG_dom3_C"/>
    <property type="match status" value="1"/>
</dbReference>
<dbReference type="InterPro" id="IPR014001">
    <property type="entry name" value="Helicase_ATP-bd"/>
</dbReference>
<evidence type="ECO:0000256" key="2">
    <source>
        <dbReference type="ARBA" id="ARBA00017846"/>
    </source>
</evidence>
<dbReference type="GO" id="GO:0016887">
    <property type="term" value="F:ATP hydrolysis activity"/>
    <property type="evidence" value="ECO:0007669"/>
    <property type="project" value="RHEA"/>
</dbReference>
<dbReference type="CDD" id="cd17992">
    <property type="entry name" value="DEXHc_RecG"/>
    <property type="match status" value="1"/>
</dbReference>
<comment type="catalytic activity">
    <reaction evidence="12 15">
        <text>Couples ATP hydrolysis with the unwinding of duplex DNA by translocating in the 3'-5' direction.</text>
        <dbReference type="EC" id="5.6.2.4"/>
    </reaction>
</comment>
<dbReference type="InterPro" id="IPR011545">
    <property type="entry name" value="DEAD/DEAH_box_helicase_dom"/>
</dbReference>
<dbReference type="PANTHER" id="PTHR47964:SF1">
    <property type="entry name" value="ATP-DEPENDENT DNA HELICASE HOMOLOG RECG, CHLOROPLASTIC"/>
    <property type="match status" value="1"/>
</dbReference>
<sequence length="701" mass="79801">MTLDTKVKELYGIGPKFLDRLNKLHINTVRDLLYHFPFRYDDFSTTSLIADVAPGQTVTICATIEKVNLRHSFKKKMTIVEAFLHDETGLIKAIWFNQPYIKNALMPQKQFNFSGKINLYQGEMTLSNPMYEPYGGVNKHTGRLVPIYPETRGITSKGIRYIVKPLIENLAEITDPIPDFVLDKYNIPDINESLRVIHYPSSIEEALVARRRFAFEEMLMLSLFNLKRKINMSREQALSIPLDVEFIKETLKKLPFTITQAQKRSLFEIFQDMEKSHPMNRLLQGDVGSGKTIVATLAALQVVKARAQVAFMAPTEILARQHYATLTSLIPNIKKVGLVVGGLKGKIFFEKEVESEIGKKELQNKIKLGDVSIVVGTHALIQKDISFKNLGLVIIDEQHRFGVEQRAELLKKVGKKHVPHFLSMSATPIPRTLTLTVFGDLNLSVIDELPQGRKKIETFIIAPDNRNKAYQFIKEQVNEGRQVFVICPRIEISESEMETENAFNRVELKNVKEEFDKLSKKIFPDLKVLSLHGKMKPKEKEEVMKNFKDGKADILVSTSVVEVGVDIPNATIMMIESADRFGLSQLYQFRGRVGRGEHQSYCFLFTESDSKLTLQRLEALKNAKNGFELAEKDLEIRGPGQFIGKRQTGVPDTAMKSLTNLSVIKDVRDAAISILKEDPDLKKYETLKNRLRDFEKSVHEE</sequence>
<gene>
    <name evidence="18" type="ORF">COV57_01530</name>
</gene>
<dbReference type="GO" id="GO:0005524">
    <property type="term" value="F:ATP binding"/>
    <property type="evidence" value="ECO:0007669"/>
    <property type="project" value="UniProtKB-KW"/>
</dbReference>
<evidence type="ECO:0000256" key="7">
    <source>
        <dbReference type="ARBA" id="ARBA00022840"/>
    </source>
</evidence>
<dbReference type="NCBIfam" id="TIGR00643">
    <property type="entry name" value="recG"/>
    <property type="match status" value="1"/>
</dbReference>
<evidence type="ECO:0000313" key="19">
    <source>
        <dbReference type="Proteomes" id="UP000229893"/>
    </source>
</evidence>
<keyword evidence="7 15" id="KW-0067">ATP-binding</keyword>
<dbReference type="PANTHER" id="PTHR47964">
    <property type="entry name" value="ATP-DEPENDENT DNA HELICASE HOMOLOG RECG, CHLOROPLASTIC"/>
    <property type="match status" value="1"/>
</dbReference>
<comment type="function">
    <text evidence="15">Plays a critical role in recombination and DNA repair. Helps process Holliday junction intermediates to mature products by catalyzing branch migration. Has replication fork regression activity, unwinds stalled or blocked replication forks to make a HJ that can be resolved. Has a DNA unwinding activity characteristic of a DNA helicase with 3'-5' polarity.</text>
</comment>
<accession>A0A2H0N7V3</accession>
<dbReference type="Pfam" id="PF00271">
    <property type="entry name" value="Helicase_C"/>
    <property type="match status" value="1"/>
</dbReference>
<evidence type="ECO:0000256" key="12">
    <source>
        <dbReference type="ARBA" id="ARBA00034617"/>
    </source>
</evidence>
<dbReference type="NCBIfam" id="NF008168">
    <property type="entry name" value="PRK10917.2-2"/>
    <property type="match status" value="1"/>
</dbReference>
<organism evidence="18 19">
    <name type="scientific">Candidatus Liptonbacteria bacterium CG11_big_fil_rev_8_21_14_0_20_35_14</name>
    <dbReference type="NCBI Taxonomy" id="1974634"/>
    <lineage>
        <taxon>Bacteria</taxon>
        <taxon>Candidatus Liptoniibacteriota</taxon>
    </lineage>
</organism>
<dbReference type="SUPFAM" id="SSF52540">
    <property type="entry name" value="P-loop containing nucleoside triphosphate hydrolases"/>
    <property type="match status" value="2"/>
</dbReference>
<dbReference type="PROSITE" id="PS51194">
    <property type="entry name" value="HELICASE_CTER"/>
    <property type="match status" value="1"/>
</dbReference>
<dbReference type="Gene3D" id="2.40.50.140">
    <property type="entry name" value="Nucleic acid-binding proteins"/>
    <property type="match status" value="1"/>
</dbReference>
<keyword evidence="3 15" id="KW-0547">Nucleotide-binding</keyword>
<dbReference type="AlphaFoldDB" id="A0A2H0N7V3"/>
<dbReference type="GO" id="GO:0006310">
    <property type="term" value="P:DNA recombination"/>
    <property type="evidence" value="ECO:0007669"/>
    <property type="project" value="UniProtKB-UniRule"/>
</dbReference>
<feature type="domain" description="Helicase C-terminal" evidence="17">
    <location>
        <begin position="465"/>
        <end position="635"/>
    </location>
</feature>
<keyword evidence="5 15" id="KW-0378">Hydrolase</keyword>
<dbReference type="PROSITE" id="PS51192">
    <property type="entry name" value="HELICASE_ATP_BIND_1"/>
    <property type="match status" value="1"/>
</dbReference>
<evidence type="ECO:0000256" key="1">
    <source>
        <dbReference type="ARBA" id="ARBA00007504"/>
    </source>
</evidence>
<evidence type="ECO:0000259" key="17">
    <source>
        <dbReference type="PROSITE" id="PS51194"/>
    </source>
</evidence>
<evidence type="ECO:0000256" key="15">
    <source>
        <dbReference type="RuleBase" id="RU363016"/>
    </source>
</evidence>
<evidence type="ECO:0000256" key="8">
    <source>
        <dbReference type="ARBA" id="ARBA00023125"/>
    </source>
</evidence>
<evidence type="ECO:0000256" key="9">
    <source>
        <dbReference type="ARBA" id="ARBA00023172"/>
    </source>
</evidence>
<dbReference type="CDD" id="cd04488">
    <property type="entry name" value="RecG_wedge_OBF"/>
    <property type="match status" value="1"/>
</dbReference>
<dbReference type="GO" id="GO:0003677">
    <property type="term" value="F:DNA binding"/>
    <property type="evidence" value="ECO:0007669"/>
    <property type="project" value="UniProtKB-KW"/>
</dbReference>
<dbReference type="GO" id="GO:0043138">
    <property type="term" value="F:3'-5' DNA helicase activity"/>
    <property type="evidence" value="ECO:0007669"/>
    <property type="project" value="UniProtKB-EC"/>
</dbReference>
<name>A0A2H0N7V3_9BACT</name>